<evidence type="ECO:0000313" key="1">
    <source>
        <dbReference type="EMBL" id="KAL0938026.1"/>
    </source>
</evidence>
<dbReference type="EMBL" id="VUJX02000004">
    <property type="protein sequence ID" value="KAL0938026.1"/>
    <property type="molecule type" value="Genomic_DNA"/>
</dbReference>
<sequence>MLNQAMTLLPLDMAITNHTKLALVARSGLPSGPGLLPTLRLLRPRTPQLSHQCHHLLLLLLQLPRITMSDNNGEVSQQDHQLALTMQAKVGSDIVGSLKAGKRFRMQMNRFMVLSSVVLRSKAFDRELSLGYHRRKIQTA</sequence>
<dbReference type="Proteomes" id="UP000805649">
    <property type="component" value="Unassembled WGS sequence"/>
</dbReference>
<gene>
    <name evidence="1" type="ORF">CTRU02_207757</name>
</gene>
<accession>A0ACC3Z1R8</accession>
<protein>
    <submittedName>
        <fullName evidence="1">Uncharacterized protein</fullName>
    </submittedName>
</protein>
<evidence type="ECO:0000313" key="2">
    <source>
        <dbReference type="Proteomes" id="UP000805649"/>
    </source>
</evidence>
<comment type="caution">
    <text evidence="1">The sequence shown here is derived from an EMBL/GenBank/DDBJ whole genome shotgun (WGS) entry which is preliminary data.</text>
</comment>
<keyword evidence="2" id="KW-1185">Reference proteome</keyword>
<organism evidence="1 2">
    <name type="scientific">Colletotrichum truncatum</name>
    <name type="common">Anthracnose fungus</name>
    <name type="synonym">Colletotrichum capsici</name>
    <dbReference type="NCBI Taxonomy" id="5467"/>
    <lineage>
        <taxon>Eukaryota</taxon>
        <taxon>Fungi</taxon>
        <taxon>Dikarya</taxon>
        <taxon>Ascomycota</taxon>
        <taxon>Pezizomycotina</taxon>
        <taxon>Sordariomycetes</taxon>
        <taxon>Hypocreomycetidae</taxon>
        <taxon>Glomerellales</taxon>
        <taxon>Glomerellaceae</taxon>
        <taxon>Colletotrichum</taxon>
        <taxon>Colletotrichum truncatum species complex</taxon>
    </lineage>
</organism>
<proteinExistence type="predicted"/>
<name>A0ACC3Z1R8_COLTU</name>
<reference evidence="1 2" key="1">
    <citation type="journal article" date="2020" name="Phytopathology">
        <title>Genome Sequence Resources of Colletotrichum truncatum, C. plurivorum, C. musicola, and C. sojae: Four Species Pathogenic to Soybean (Glycine max).</title>
        <authorList>
            <person name="Rogerio F."/>
            <person name="Boufleur T.R."/>
            <person name="Ciampi-Guillardi M."/>
            <person name="Sukno S.A."/>
            <person name="Thon M.R."/>
            <person name="Massola Junior N.S."/>
            <person name="Baroncelli R."/>
        </authorList>
    </citation>
    <scope>NUCLEOTIDE SEQUENCE [LARGE SCALE GENOMIC DNA]</scope>
    <source>
        <strain evidence="1 2">CMES1059</strain>
    </source>
</reference>